<name>A0ABT4MY81_GORRU</name>
<comment type="caution">
    <text evidence="1">The sequence shown here is derived from an EMBL/GenBank/DDBJ whole genome shotgun (WGS) entry which is preliminary data.</text>
</comment>
<evidence type="ECO:0000313" key="2">
    <source>
        <dbReference type="Proteomes" id="UP001067235"/>
    </source>
</evidence>
<accession>A0ABT4MY81</accession>
<keyword evidence="2" id="KW-1185">Reference proteome</keyword>
<dbReference type="InterPro" id="IPR012348">
    <property type="entry name" value="RNR-like"/>
</dbReference>
<evidence type="ECO:0000313" key="1">
    <source>
        <dbReference type="EMBL" id="MCZ4551665.1"/>
    </source>
</evidence>
<dbReference type="RefSeq" id="WP_084837445.1">
    <property type="nucleotide sequence ID" value="NZ_JAPWIE010000005.1"/>
</dbReference>
<sequence length="295" mass="33493">MSAPAREAIATRLLGGSVKRSYSPVVDLDWDAPLEEGKYFLPPRVCSLYGTDLWNGLTEEQRIEVSRQEMANILSIGIWFENLLNRALLQRLMNEDPASASSHYALTEMGDECRHMVMFGRAIERSGARPYGMSLPERIIMLLLPFGLRGTLLWVAALVGEEIFDALQREMLDDPELQPLVSRLMRIHVTEEARHIGFARDGVVRRRPTRGRWESMIAANVHGLSALRFKYLFTNPAMYARAGLDKHEATKAARSNPNFHRMQVLGFASLGKFLEDNGLMSRFARGQWRRAGFLE</sequence>
<dbReference type="SUPFAM" id="SSF47240">
    <property type="entry name" value="Ferritin-like"/>
    <property type="match status" value="1"/>
</dbReference>
<proteinExistence type="predicted"/>
<dbReference type="InterPro" id="IPR009078">
    <property type="entry name" value="Ferritin-like_SF"/>
</dbReference>
<protein>
    <submittedName>
        <fullName evidence="1">Diiron oxygenase</fullName>
    </submittedName>
</protein>
<dbReference type="Pfam" id="PF11583">
    <property type="entry name" value="AurF"/>
    <property type="match status" value="1"/>
</dbReference>
<reference evidence="1" key="1">
    <citation type="submission" date="2022-12" db="EMBL/GenBank/DDBJ databases">
        <authorList>
            <person name="Krivoruchko A.V."/>
            <person name="Elkin A."/>
        </authorList>
    </citation>
    <scope>NUCLEOTIDE SEQUENCE</scope>
    <source>
        <strain evidence="1">IEGM 1388</strain>
    </source>
</reference>
<dbReference type="Gene3D" id="1.10.620.20">
    <property type="entry name" value="Ribonucleotide Reductase, subunit A"/>
    <property type="match status" value="1"/>
</dbReference>
<organism evidence="1 2">
    <name type="scientific">Gordonia rubripertincta</name>
    <name type="common">Rhodococcus corallinus</name>
    <dbReference type="NCBI Taxonomy" id="36822"/>
    <lineage>
        <taxon>Bacteria</taxon>
        <taxon>Bacillati</taxon>
        <taxon>Actinomycetota</taxon>
        <taxon>Actinomycetes</taxon>
        <taxon>Mycobacteriales</taxon>
        <taxon>Gordoniaceae</taxon>
        <taxon>Gordonia</taxon>
    </lineage>
</organism>
<gene>
    <name evidence="1" type="ORF">O4213_16860</name>
</gene>
<dbReference type="InterPro" id="IPR025859">
    <property type="entry name" value="AurF/CmlI"/>
</dbReference>
<dbReference type="EMBL" id="JAPWIE010000005">
    <property type="protein sequence ID" value="MCZ4551665.1"/>
    <property type="molecule type" value="Genomic_DNA"/>
</dbReference>
<dbReference type="Proteomes" id="UP001067235">
    <property type="component" value="Unassembled WGS sequence"/>
</dbReference>